<reference evidence="3" key="1">
    <citation type="submission" date="2023-05" db="EMBL/GenBank/DDBJ databases">
        <title>Nepenthes gracilis genome sequencing.</title>
        <authorList>
            <person name="Fukushima K."/>
        </authorList>
    </citation>
    <scope>NUCLEOTIDE SEQUENCE</scope>
    <source>
        <strain evidence="3">SING2019-196</strain>
    </source>
</reference>
<keyword evidence="1" id="KW-0732">Signal</keyword>
<keyword evidence="4" id="KW-1185">Reference proteome</keyword>
<feature type="signal peptide" evidence="1">
    <location>
        <begin position="1"/>
        <end position="22"/>
    </location>
</feature>
<proteinExistence type="predicted"/>
<feature type="domain" description="Peptide N-acetyl-beta-D-glucosaminyl asparaginase amidase A N-terminal" evidence="2">
    <location>
        <begin position="60"/>
        <end position="398"/>
    </location>
</feature>
<evidence type="ECO:0000259" key="2">
    <source>
        <dbReference type="Pfam" id="PF12222"/>
    </source>
</evidence>
<accession>A0AAD3TC35</accession>
<gene>
    <name evidence="3" type="ORF">Nepgr_028658</name>
</gene>
<dbReference type="AlphaFoldDB" id="A0AAD3TC35"/>
<feature type="chain" id="PRO_5042043735" description="Peptide N-acetyl-beta-D-glucosaminyl asparaginase amidase A N-terminal domain-containing protein" evidence="1">
    <location>
        <begin position="23"/>
        <end position="608"/>
    </location>
</feature>
<evidence type="ECO:0000256" key="1">
    <source>
        <dbReference type="SAM" id="SignalP"/>
    </source>
</evidence>
<protein>
    <recommendedName>
        <fullName evidence="2">Peptide N-acetyl-beta-D-glucosaminyl asparaginase amidase A N-terminal domain-containing protein</fullName>
    </recommendedName>
</protein>
<dbReference type="Pfam" id="PF12222">
    <property type="entry name" value="PNGaseA"/>
    <property type="match status" value="1"/>
</dbReference>
<evidence type="ECO:0000313" key="4">
    <source>
        <dbReference type="Proteomes" id="UP001279734"/>
    </source>
</evidence>
<dbReference type="InterPro" id="IPR021102">
    <property type="entry name" value="PNGase_A"/>
</dbReference>
<dbReference type="Proteomes" id="UP001279734">
    <property type="component" value="Unassembled WGS sequence"/>
</dbReference>
<comment type="caution">
    <text evidence="3">The sequence shown here is derived from an EMBL/GenBank/DDBJ whole genome shotgun (WGS) entry which is preliminary data.</text>
</comment>
<dbReference type="PANTHER" id="PTHR31104">
    <property type="entry name" value="PEPTIDE-N4-(N-ACETYL-BETA-GLUCOSAMINYL)ASPARAGINE AMIDASE A PROTEIN"/>
    <property type="match status" value="1"/>
</dbReference>
<sequence length="608" mass="68884">MYHRLLFSLLLLLFFFTSPSLSSSFQPDRFLKPTFNSLRRSTPQQYIELKLPLQSDNLIPSCTLSVLQHSFADTLGKPPVSVSYSPPSDCPSPWSHVVLQMDVTCQGEQYDRIAAIWLAGSELLRTSTAEPTDSGIFWTVRKDVTRYSSLLAQSDLALSMMLENLVNDVYTGVYHVNVTLLFYKDEAARVPYEGSWIRKLGLESDNLGNIANGRRNALNSYEKPADLIVPVSDQGHEGFWFRIQNGTDVRSKSIRLPRNARRIVLELYVSFHGDDEFWYSNPPDVYIKSNNLTTKRGGGSVREVFVRIDGRVVAAEIPFPVIFTGGINPLFWEPVVAIGAFDVPSYDLDLTPFLGSLLDGKSHTFELGVTNAIQFWLVNANLHIWLDHQSSRVKGKTAVHRFPDLHQSWEWEFKQLDGSFHVEAKRKSISLGWVFSSSGNLTTKVSRKIKFKNWIKFDENGTYKMVQQKFKDETEVTVKSVTGMEISQKTHKRKYPLIVIISTLPGLEKDTYLLNTNVSHSMKEKSSDGNFSNALLNSQESGGWLLVKDHSVLTGTADTRQRFNYWDHISCYSRDIEAASGQLLRDVSASGCPSLLNELLNKFSYKTW</sequence>
<dbReference type="EMBL" id="BSYO01000032">
    <property type="protein sequence ID" value="GMH26815.1"/>
    <property type="molecule type" value="Genomic_DNA"/>
</dbReference>
<name>A0AAD3TC35_NEPGR</name>
<dbReference type="InterPro" id="IPR056948">
    <property type="entry name" value="PNGaseA_N"/>
</dbReference>
<organism evidence="3 4">
    <name type="scientific">Nepenthes gracilis</name>
    <name type="common">Slender pitcher plant</name>
    <dbReference type="NCBI Taxonomy" id="150966"/>
    <lineage>
        <taxon>Eukaryota</taxon>
        <taxon>Viridiplantae</taxon>
        <taxon>Streptophyta</taxon>
        <taxon>Embryophyta</taxon>
        <taxon>Tracheophyta</taxon>
        <taxon>Spermatophyta</taxon>
        <taxon>Magnoliopsida</taxon>
        <taxon>eudicotyledons</taxon>
        <taxon>Gunneridae</taxon>
        <taxon>Pentapetalae</taxon>
        <taxon>Caryophyllales</taxon>
        <taxon>Nepenthaceae</taxon>
        <taxon>Nepenthes</taxon>
    </lineage>
</organism>
<evidence type="ECO:0000313" key="3">
    <source>
        <dbReference type="EMBL" id="GMH26815.1"/>
    </source>
</evidence>